<gene>
    <name evidence="3" type="ORF">JS528_10340</name>
</gene>
<sequence>MKRRARRPPGIWLLEDGDRSRSASPLPTSPAPCGPASPTHGPRRDGRHRLIALASGADAGAVTAEFASVLPAVLAMAVLICALARGVMVSMTCQDAASAAARAAVSAGGGEAGSEAAARTVAGRDIDVEIDYDDGAVTVVTHCPVVPDPMGVLPSLVTGKAVGVLT</sequence>
<evidence type="ECO:0000313" key="3">
    <source>
        <dbReference type="EMBL" id="MBT1173727.1"/>
    </source>
</evidence>
<proteinExistence type="predicted"/>
<dbReference type="InterPro" id="IPR012495">
    <property type="entry name" value="TadE-like_dom"/>
</dbReference>
<evidence type="ECO:0000259" key="2">
    <source>
        <dbReference type="Pfam" id="PF07811"/>
    </source>
</evidence>
<accession>A0ABS5US10</accession>
<feature type="domain" description="TadE-like" evidence="2">
    <location>
        <begin position="60"/>
        <end position="102"/>
    </location>
</feature>
<feature type="region of interest" description="Disordered" evidence="1">
    <location>
        <begin position="1"/>
        <end position="45"/>
    </location>
</feature>
<name>A0ABS5US10_9BIFI</name>
<dbReference type="Proteomes" id="UP000773064">
    <property type="component" value="Unassembled WGS sequence"/>
</dbReference>
<protein>
    <submittedName>
        <fullName evidence="3">Pilus assembly protein</fullName>
    </submittedName>
</protein>
<comment type="caution">
    <text evidence="3">The sequence shown here is derived from an EMBL/GenBank/DDBJ whole genome shotgun (WGS) entry which is preliminary data.</text>
</comment>
<evidence type="ECO:0000313" key="4">
    <source>
        <dbReference type="Proteomes" id="UP000773064"/>
    </source>
</evidence>
<dbReference type="Pfam" id="PF07811">
    <property type="entry name" value="TadE"/>
    <property type="match status" value="1"/>
</dbReference>
<dbReference type="EMBL" id="JAFEJS010000014">
    <property type="protein sequence ID" value="MBT1173727.1"/>
    <property type="molecule type" value="Genomic_DNA"/>
</dbReference>
<keyword evidence="4" id="KW-1185">Reference proteome</keyword>
<organism evidence="3 4">
    <name type="scientific">Bifidobacterium santillanense</name>
    <dbReference type="NCBI Taxonomy" id="2809028"/>
    <lineage>
        <taxon>Bacteria</taxon>
        <taxon>Bacillati</taxon>
        <taxon>Actinomycetota</taxon>
        <taxon>Actinomycetes</taxon>
        <taxon>Bifidobacteriales</taxon>
        <taxon>Bifidobacteriaceae</taxon>
        <taxon>Bifidobacterium</taxon>
    </lineage>
</organism>
<evidence type="ECO:0000256" key="1">
    <source>
        <dbReference type="SAM" id="MobiDB-lite"/>
    </source>
</evidence>
<reference evidence="3 4" key="1">
    <citation type="journal article" date="2021" name="Environ. Microbiol.">
        <title>Genetic insights into the dark matter of the mammalian gut microbiota through targeted genome reconstruction.</title>
        <authorList>
            <person name="Lugli G.A."/>
            <person name="Alessandri G."/>
            <person name="Milani C."/>
            <person name="Viappiani A."/>
            <person name="Fontana F."/>
            <person name="Tarracchini C."/>
            <person name="Mancabelli L."/>
            <person name="Argentini C."/>
            <person name="Ruiz L."/>
            <person name="Margolles A."/>
            <person name="van Sinderen D."/>
            <person name="Turroni F."/>
            <person name="Ventura M."/>
        </authorList>
    </citation>
    <scope>NUCLEOTIDE SEQUENCE [LARGE SCALE GENOMIC DNA]</scope>
    <source>
        <strain evidence="3 4">MA2</strain>
    </source>
</reference>